<dbReference type="Proteomes" id="UP000828251">
    <property type="component" value="Unassembled WGS sequence"/>
</dbReference>
<organism evidence="2 3">
    <name type="scientific">Gossypium stocksii</name>
    <dbReference type="NCBI Taxonomy" id="47602"/>
    <lineage>
        <taxon>Eukaryota</taxon>
        <taxon>Viridiplantae</taxon>
        <taxon>Streptophyta</taxon>
        <taxon>Embryophyta</taxon>
        <taxon>Tracheophyta</taxon>
        <taxon>Spermatophyta</taxon>
        <taxon>Magnoliopsida</taxon>
        <taxon>eudicotyledons</taxon>
        <taxon>Gunneridae</taxon>
        <taxon>Pentapetalae</taxon>
        <taxon>rosids</taxon>
        <taxon>malvids</taxon>
        <taxon>Malvales</taxon>
        <taxon>Malvaceae</taxon>
        <taxon>Malvoideae</taxon>
        <taxon>Gossypium</taxon>
    </lineage>
</organism>
<dbReference type="CDD" id="cd06222">
    <property type="entry name" value="RNase_H_like"/>
    <property type="match status" value="1"/>
</dbReference>
<dbReference type="InterPro" id="IPR012337">
    <property type="entry name" value="RNaseH-like_sf"/>
</dbReference>
<dbReference type="Pfam" id="PF13456">
    <property type="entry name" value="RVT_3"/>
    <property type="match status" value="1"/>
</dbReference>
<dbReference type="SUPFAM" id="SSF53098">
    <property type="entry name" value="Ribonuclease H-like"/>
    <property type="match status" value="1"/>
</dbReference>
<name>A0A9D3VYV9_9ROSI</name>
<dbReference type="InterPro" id="IPR002156">
    <property type="entry name" value="RNaseH_domain"/>
</dbReference>
<keyword evidence="3" id="KW-1185">Reference proteome</keyword>
<dbReference type="EMBL" id="JAIQCV010000004">
    <property type="protein sequence ID" value="KAH1105744.1"/>
    <property type="molecule type" value="Genomic_DNA"/>
</dbReference>
<dbReference type="PANTHER" id="PTHR47723">
    <property type="entry name" value="OS05G0353850 PROTEIN"/>
    <property type="match status" value="1"/>
</dbReference>
<feature type="domain" description="RNase H type-1" evidence="1">
    <location>
        <begin position="136"/>
        <end position="255"/>
    </location>
</feature>
<evidence type="ECO:0000313" key="3">
    <source>
        <dbReference type="Proteomes" id="UP000828251"/>
    </source>
</evidence>
<dbReference type="GO" id="GO:0004523">
    <property type="term" value="F:RNA-DNA hybrid ribonuclease activity"/>
    <property type="evidence" value="ECO:0007669"/>
    <property type="project" value="InterPro"/>
</dbReference>
<dbReference type="GO" id="GO:0003676">
    <property type="term" value="F:nucleic acid binding"/>
    <property type="evidence" value="ECO:0007669"/>
    <property type="project" value="InterPro"/>
</dbReference>
<dbReference type="PANTHER" id="PTHR47723:SF19">
    <property type="entry name" value="POLYNUCLEOTIDYL TRANSFERASE, RIBONUCLEASE H-LIKE SUPERFAMILY PROTEIN"/>
    <property type="match status" value="1"/>
</dbReference>
<protein>
    <recommendedName>
        <fullName evidence="1">RNase H type-1 domain-containing protein</fullName>
    </recommendedName>
</protein>
<accession>A0A9D3VYV9</accession>
<dbReference type="AlphaFoldDB" id="A0A9D3VYV9"/>
<dbReference type="Gene3D" id="3.30.420.10">
    <property type="entry name" value="Ribonuclease H-like superfamily/Ribonuclease H"/>
    <property type="match status" value="1"/>
</dbReference>
<dbReference type="InterPro" id="IPR036397">
    <property type="entry name" value="RNaseH_sf"/>
</dbReference>
<evidence type="ECO:0000313" key="2">
    <source>
        <dbReference type="EMBL" id="KAH1105744.1"/>
    </source>
</evidence>
<proteinExistence type="predicted"/>
<dbReference type="InterPro" id="IPR053151">
    <property type="entry name" value="RNase_H-like"/>
</dbReference>
<sequence length="284" mass="32613">MGERICNLPIPPTDVNDCRTWLHNPHDAYTSKSTYSWLSLKRIGFGPHRLYWKIIWKLKMLPNVKVFSWRIGHDILPTRNKMVFEEKDEPARIVWERAHTLSSDFRIFNMNEHPIIPQKPVYKGWKNPSKGFIKINVDAAVVDRNVGYGIIARDEDGFVIAGSYIFENTAIDVVWAELKAVTLGLNLATSLHQTKIVMESDNATLINTLKNRDKNVTILGCCVNQECESIREFDAIHFNWIDRNSNAAADMLSKLAIKNRCELFNMDYPSEIHKIIINGAIKCV</sequence>
<dbReference type="InterPro" id="IPR044730">
    <property type="entry name" value="RNase_H-like_dom_plant"/>
</dbReference>
<evidence type="ECO:0000259" key="1">
    <source>
        <dbReference type="Pfam" id="PF13456"/>
    </source>
</evidence>
<gene>
    <name evidence="2" type="ORF">J1N35_009512</name>
</gene>
<dbReference type="OrthoDB" id="1002691at2759"/>
<reference evidence="2 3" key="1">
    <citation type="journal article" date="2021" name="Plant Biotechnol. J.">
        <title>Multi-omics assisted identification of the key and species-specific regulatory components of drought-tolerant mechanisms in Gossypium stocksii.</title>
        <authorList>
            <person name="Yu D."/>
            <person name="Ke L."/>
            <person name="Zhang D."/>
            <person name="Wu Y."/>
            <person name="Sun Y."/>
            <person name="Mei J."/>
            <person name="Sun J."/>
            <person name="Sun Y."/>
        </authorList>
    </citation>
    <scope>NUCLEOTIDE SEQUENCE [LARGE SCALE GENOMIC DNA]</scope>
    <source>
        <strain evidence="3">cv. E1</strain>
        <tissue evidence="2">Leaf</tissue>
    </source>
</reference>
<comment type="caution">
    <text evidence="2">The sequence shown here is derived from an EMBL/GenBank/DDBJ whole genome shotgun (WGS) entry which is preliminary data.</text>
</comment>